<evidence type="ECO:0000313" key="3">
    <source>
        <dbReference type="Proteomes" id="UP000198525"/>
    </source>
</evidence>
<proteinExistence type="predicted"/>
<dbReference type="GO" id="GO:0046872">
    <property type="term" value="F:metal ion binding"/>
    <property type="evidence" value="ECO:0007669"/>
    <property type="project" value="TreeGrafter"/>
</dbReference>
<dbReference type="Gene3D" id="2.40.320.10">
    <property type="entry name" value="Hypothetical Protein Pfu-838710-001"/>
    <property type="match status" value="1"/>
</dbReference>
<dbReference type="OrthoDB" id="3034217at2"/>
<name>A0A1G8RHF9_9GAMM</name>
<dbReference type="SMART" id="SM01118">
    <property type="entry name" value="CYTH"/>
    <property type="match status" value="1"/>
</dbReference>
<dbReference type="RefSeq" id="WP_089683730.1">
    <property type="nucleotide sequence ID" value="NZ_FNES01000003.1"/>
</dbReference>
<dbReference type="InterPro" id="IPR039013">
    <property type="entry name" value="YgiF"/>
</dbReference>
<dbReference type="SUPFAM" id="SSF55154">
    <property type="entry name" value="CYTH-like phosphatases"/>
    <property type="match status" value="1"/>
</dbReference>
<dbReference type="InterPro" id="IPR033469">
    <property type="entry name" value="CYTH-like_dom_sf"/>
</dbReference>
<gene>
    <name evidence="2" type="ORF">SAMN04487954_103199</name>
</gene>
<dbReference type="Pfam" id="PF01928">
    <property type="entry name" value="CYTH"/>
    <property type="match status" value="1"/>
</dbReference>
<sequence length="287" mass="30829">MGQEIELKLALGPTGPQALTAHPRLAGLSPTTLSLANTYYDTPDGALQAARMALRLRRRGDALRQTLKTEGSGAGGLSRRGEWEWPVPGPGLDLPGLAELPPMAALGQDALERLAPRFTTDFTRHVWTLTLADARVEIALDEGEIRSGNRRAPIRELELELETGTPESLWQLAAELAERVALRPSETSKAARGTALLAAEWKLPPGGPPLAGLKRAMSALDALADTGDERWRQVARESLGTLEDRDADDLAARLSAADWLTPAFGQVALHLARRLNATASDDPEPTP</sequence>
<dbReference type="PANTHER" id="PTHR39569:SF1">
    <property type="entry name" value="INORGANIC TRIPHOSPHATASE"/>
    <property type="match status" value="1"/>
</dbReference>
<dbReference type="GO" id="GO:0050355">
    <property type="term" value="F:inorganic triphosphate phosphatase activity"/>
    <property type="evidence" value="ECO:0007669"/>
    <property type="project" value="InterPro"/>
</dbReference>
<keyword evidence="3" id="KW-1185">Reference proteome</keyword>
<feature type="domain" description="CYTH" evidence="1">
    <location>
        <begin position="2"/>
        <end position="200"/>
    </location>
</feature>
<dbReference type="Proteomes" id="UP000198525">
    <property type="component" value="Unassembled WGS sequence"/>
</dbReference>
<reference evidence="2 3" key="1">
    <citation type="submission" date="2016-10" db="EMBL/GenBank/DDBJ databases">
        <authorList>
            <person name="de Groot N.N."/>
        </authorList>
    </citation>
    <scope>NUCLEOTIDE SEQUENCE [LARGE SCALE GENOMIC DNA]</scope>
    <source>
        <strain evidence="2 3">CGMCC 1.6133</strain>
    </source>
</reference>
<accession>A0A1G8RHF9</accession>
<evidence type="ECO:0000259" key="1">
    <source>
        <dbReference type="PROSITE" id="PS51707"/>
    </source>
</evidence>
<dbReference type="InterPro" id="IPR023577">
    <property type="entry name" value="CYTH_domain"/>
</dbReference>
<evidence type="ECO:0000313" key="2">
    <source>
        <dbReference type="EMBL" id="SDJ15800.1"/>
    </source>
</evidence>
<dbReference type="AlphaFoldDB" id="A0A1G8RHF9"/>
<organism evidence="2 3">
    <name type="scientific">Billgrantia gudaonensis</name>
    <dbReference type="NCBI Taxonomy" id="376427"/>
    <lineage>
        <taxon>Bacteria</taxon>
        <taxon>Pseudomonadati</taxon>
        <taxon>Pseudomonadota</taxon>
        <taxon>Gammaproteobacteria</taxon>
        <taxon>Oceanospirillales</taxon>
        <taxon>Halomonadaceae</taxon>
        <taxon>Billgrantia</taxon>
    </lineage>
</organism>
<dbReference type="CDD" id="cd07756">
    <property type="entry name" value="CYTH-like_Pase_CHAD"/>
    <property type="match status" value="1"/>
</dbReference>
<protein>
    <submittedName>
        <fullName evidence="2">CYTH domain-containing protein</fullName>
    </submittedName>
</protein>
<dbReference type="PROSITE" id="PS51707">
    <property type="entry name" value="CYTH"/>
    <property type="match status" value="1"/>
</dbReference>
<dbReference type="PANTHER" id="PTHR39569">
    <property type="entry name" value="INORGANIC TRIPHOSPHATASE"/>
    <property type="match status" value="1"/>
</dbReference>
<dbReference type="EMBL" id="FNES01000003">
    <property type="protein sequence ID" value="SDJ15800.1"/>
    <property type="molecule type" value="Genomic_DNA"/>
</dbReference>
<dbReference type="STRING" id="376427.SAMN04487954_103199"/>